<accession>A0A4S8L5Q9</accession>
<dbReference type="EMBL" id="ML179642">
    <property type="protein sequence ID" value="THU83771.1"/>
    <property type="molecule type" value="Genomic_DNA"/>
</dbReference>
<dbReference type="Proteomes" id="UP000297245">
    <property type="component" value="Unassembled WGS sequence"/>
</dbReference>
<name>A0A4S8L5Q9_DENBC</name>
<sequence length="894" mass="102164">MSLDKSDLDAVRTEQAKGLLHLRSLPAHRDDIHVVEFGGRAGEVLPDSDSVPLHLRNAFSQYQSGIPNANHNIWAPFTSRIDWEVARWGKTRNVGSTSFSDLLAIEGVAEKLGLSFSSSGELNNIIDSMPAPRPSFSREEVVVQGHTFDLFKRDIMECIRALYGNPDHSQYLCFSPERHYADADHVSRIYHDMYTGKWWWSTQKALEKDKPGATIIPIIISSDKTQVTLFRNKSAYPVYMTIGNLPKEIRRKPSQQGQILLAYLPSTRLQEIKNKAQRRRVQGNLFHACMSHLVTPLKQAGIDGVVMQSGDGAKRRCHPLPAVYIGDYPEQMLVTCGYYGDSPTCNVGKEDLGSFPCTASLRDAAAAIDAAKTVQTDVWTQMCLEANIKPVQHPFWEDLPYTDIFRSITPDLLHQLYQGVMKHLIKWITDICGADELDARVRRLPPNHGIRIFHKGISSLSRVSGAEHKQICLFLLGVVIDIPSLSTHQSRKLLQATRALLDFLYIANYPIHSTETLETLELSLARFHENKDIFIQLGAREHFNFPKIHSLCHYTRAIELYGTCDNYNTETTERLHIDFAKDAYRASNRKDEYVQMTKWLERREKILHHTNYLVWRIENQLSAPLSTPLMTPMDRDLTPSQRTLMDMKYTLAQKLTKNPSVSTVTFTRIEDRGERGYRATLFQSALRRFVVQFRNPELSARQVRQQSQDIFMPFGSVDVYHKVKFVNYDLYGNTTLDSVSCRPRRHNADHRVVEYSHFDTVLLKIKDQTTRNSNLRVGRVRVIFSLPESKLDALFGSQARPPKHLAYVEWYTKFSAYPEASSGLYRVKPEVNTDGSPVASIVPLEMIKRSVHLLPKWGGSAPAGWTFENVLDECSTFYVNIFKDEHMYINFVHQ</sequence>
<keyword evidence="2" id="KW-1185">Reference proteome</keyword>
<reference evidence="1 2" key="1">
    <citation type="journal article" date="2019" name="Nat. Ecol. Evol.">
        <title>Megaphylogeny resolves global patterns of mushroom evolution.</title>
        <authorList>
            <person name="Varga T."/>
            <person name="Krizsan K."/>
            <person name="Foldi C."/>
            <person name="Dima B."/>
            <person name="Sanchez-Garcia M."/>
            <person name="Sanchez-Ramirez S."/>
            <person name="Szollosi G.J."/>
            <person name="Szarkandi J.G."/>
            <person name="Papp V."/>
            <person name="Albert L."/>
            <person name="Andreopoulos W."/>
            <person name="Angelini C."/>
            <person name="Antonin V."/>
            <person name="Barry K.W."/>
            <person name="Bougher N.L."/>
            <person name="Buchanan P."/>
            <person name="Buyck B."/>
            <person name="Bense V."/>
            <person name="Catcheside P."/>
            <person name="Chovatia M."/>
            <person name="Cooper J."/>
            <person name="Damon W."/>
            <person name="Desjardin D."/>
            <person name="Finy P."/>
            <person name="Geml J."/>
            <person name="Haridas S."/>
            <person name="Hughes K."/>
            <person name="Justo A."/>
            <person name="Karasinski D."/>
            <person name="Kautmanova I."/>
            <person name="Kiss B."/>
            <person name="Kocsube S."/>
            <person name="Kotiranta H."/>
            <person name="LaButti K.M."/>
            <person name="Lechner B.E."/>
            <person name="Liimatainen K."/>
            <person name="Lipzen A."/>
            <person name="Lukacs Z."/>
            <person name="Mihaltcheva S."/>
            <person name="Morgado L.N."/>
            <person name="Niskanen T."/>
            <person name="Noordeloos M.E."/>
            <person name="Ohm R.A."/>
            <person name="Ortiz-Santana B."/>
            <person name="Ovrebo C."/>
            <person name="Racz N."/>
            <person name="Riley R."/>
            <person name="Savchenko A."/>
            <person name="Shiryaev A."/>
            <person name="Soop K."/>
            <person name="Spirin V."/>
            <person name="Szebenyi C."/>
            <person name="Tomsovsky M."/>
            <person name="Tulloss R.E."/>
            <person name="Uehling J."/>
            <person name="Grigoriev I.V."/>
            <person name="Vagvolgyi C."/>
            <person name="Papp T."/>
            <person name="Martin F.M."/>
            <person name="Miettinen O."/>
            <person name="Hibbett D.S."/>
            <person name="Nagy L.G."/>
        </authorList>
    </citation>
    <scope>NUCLEOTIDE SEQUENCE [LARGE SCALE GENOMIC DNA]</scope>
    <source>
        <strain evidence="1 2">CBS 962.96</strain>
    </source>
</reference>
<dbReference type="Pfam" id="PF18759">
    <property type="entry name" value="Plavaka"/>
    <property type="match status" value="1"/>
</dbReference>
<evidence type="ECO:0000313" key="1">
    <source>
        <dbReference type="EMBL" id="THU83771.1"/>
    </source>
</evidence>
<dbReference type="InterPro" id="IPR041078">
    <property type="entry name" value="Plavaka"/>
</dbReference>
<dbReference type="OrthoDB" id="2418900at2759"/>
<organism evidence="1 2">
    <name type="scientific">Dendrothele bispora (strain CBS 962.96)</name>
    <dbReference type="NCBI Taxonomy" id="1314807"/>
    <lineage>
        <taxon>Eukaryota</taxon>
        <taxon>Fungi</taxon>
        <taxon>Dikarya</taxon>
        <taxon>Basidiomycota</taxon>
        <taxon>Agaricomycotina</taxon>
        <taxon>Agaricomycetes</taxon>
        <taxon>Agaricomycetidae</taxon>
        <taxon>Agaricales</taxon>
        <taxon>Agaricales incertae sedis</taxon>
        <taxon>Dendrothele</taxon>
    </lineage>
</organism>
<evidence type="ECO:0000313" key="2">
    <source>
        <dbReference type="Proteomes" id="UP000297245"/>
    </source>
</evidence>
<proteinExistence type="predicted"/>
<protein>
    <submittedName>
        <fullName evidence="1">Uncharacterized protein</fullName>
    </submittedName>
</protein>
<dbReference type="AlphaFoldDB" id="A0A4S8L5Q9"/>
<gene>
    <name evidence="1" type="ORF">K435DRAFT_688905</name>
</gene>